<evidence type="ECO:0000259" key="4">
    <source>
        <dbReference type="Pfam" id="PF10033"/>
    </source>
</evidence>
<dbReference type="GO" id="GO:0006914">
    <property type="term" value="P:autophagy"/>
    <property type="evidence" value="ECO:0007669"/>
    <property type="project" value="UniProtKB-KW"/>
</dbReference>
<accession>A0A2T6ZIR2</accession>
<gene>
    <name evidence="5" type="ORF">B9Z19DRAFT_1067466</name>
</gene>
<dbReference type="InterPro" id="IPR018731">
    <property type="entry name" value="Atg13_N"/>
</dbReference>
<evidence type="ECO:0000256" key="3">
    <source>
        <dbReference type="SAM" id="MobiDB-lite"/>
    </source>
</evidence>
<comment type="caution">
    <text evidence="5">The sequence shown here is derived from an EMBL/GenBank/DDBJ whole genome shotgun (WGS) entry which is preliminary data.</text>
</comment>
<feature type="region of interest" description="Disordered" evidence="3">
    <location>
        <begin position="370"/>
        <end position="389"/>
    </location>
</feature>
<evidence type="ECO:0000256" key="1">
    <source>
        <dbReference type="ARBA" id="ARBA00005246"/>
    </source>
</evidence>
<organism evidence="5 6">
    <name type="scientific">Tuber borchii</name>
    <name type="common">White truffle</name>
    <dbReference type="NCBI Taxonomy" id="42251"/>
    <lineage>
        <taxon>Eukaryota</taxon>
        <taxon>Fungi</taxon>
        <taxon>Dikarya</taxon>
        <taxon>Ascomycota</taxon>
        <taxon>Pezizomycotina</taxon>
        <taxon>Pezizomycetes</taxon>
        <taxon>Pezizales</taxon>
        <taxon>Tuberaceae</taxon>
        <taxon>Tuber</taxon>
    </lineage>
</organism>
<dbReference type="Gene3D" id="3.30.900.10">
    <property type="entry name" value="HORMA domain"/>
    <property type="match status" value="1"/>
</dbReference>
<evidence type="ECO:0000313" key="6">
    <source>
        <dbReference type="Proteomes" id="UP000244722"/>
    </source>
</evidence>
<reference evidence="5 6" key="1">
    <citation type="submission" date="2017-04" db="EMBL/GenBank/DDBJ databases">
        <title>Draft genome sequence of Tuber borchii Vittad., a whitish edible truffle.</title>
        <authorList>
            <consortium name="DOE Joint Genome Institute"/>
            <person name="Murat C."/>
            <person name="Kuo A."/>
            <person name="Barry K.W."/>
            <person name="Clum A."/>
            <person name="Dockter R.B."/>
            <person name="Fauchery L."/>
            <person name="Iotti M."/>
            <person name="Kohler A."/>
            <person name="Labutti K."/>
            <person name="Lindquist E.A."/>
            <person name="Lipzen A."/>
            <person name="Ohm R.A."/>
            <person name="Wang M."/>
            <person name="Grigoriev I.V."/>
            <person name="Zambonelli A."/>
            <person name="Martin F.M."/>
        </authorList>
    </citation>
    <scope>NUCLEOTIDE SEQUENCE [LARGE SCALE GENOMIC DNA]</scope>
    <source>
        <strain evidence="5 6">Tbo3840</strain>
    </source>
</reference>
<dbReference type="STRING" id="42251.A0A2T6ZIR2"/>
<name>A0A2T6ZIR2_TUBBO</name>
<sequence>MPDSFVQLLGGKFPTIVCETGWSESMEQLKQDARLWLLKTNGETKVVVVLAFREKYPKARDGDSFELRPPPLIIETCLDTRNLTANQSLVISDAEGEKWNVDEATDAAAARAGLNAEPRRSVCEGPARHEVILERWGVGSEASCQGAPSAANSDGVTFTPNMSNNRPTPSTAGSEAIILKTQNVINDNHGATDGPTPSAASSSPTTLLSDNEPIISTTAGCELAVPPVPRDDRQETLIAGIDEDTDLITLAERLFDLNEQGGLKPPLLGNVYATLHLFKATEAGDDIVETFFANLLPPETGAAETPNVFGITLRDLLGDRVPKGHDPAYEITFPLEDLKEVIQSSIPGTTRLRATDRAIKLVKESIGSNGEPTFAQRKRQKLDPIEIWK</sequence>
<dbReference type="Proteomes" id="UP000244722">
    <property type="component" value="Unassembled WGS sequence"/>
</dbReference>
<proteinExistence type="inferred from homology"/>
<evidence type="ECO:0000313" key="5">
    <source>
        <dbReference type="EMBL" id="PUU75371.1"/>
    </source>
</evidence>
<feature type="compositionally biased region" description="Low complexity" evidence="3">
    <location>
        <begin position="195"/>
        <end position="209"/>
    </location>
</feature>
<dbReference type="OrthoDB" id="70161at2759"/>
<keyword evidence="6" id="KW-1185">Reference proteome</keyword>
<dbReference type="Pfam" id="PF10033">
    <property type="entry name" value="ATG13"/>
    <property type="match status" value="1"/>
</dbReference>
<keyword evidence="2" id="KW-0072">Autophagy</keyword>
<dbReference type="InterPro" id="IPR036570">
    <property type="entry name" value="HORMA_dom_sf"/>
</dbReference>
<dbReference type="GO" id="GO:1990316">
    <property type="term" value="C:Atg1/ULK1 kinase complex"/>
    <property type="evidence" value="ECO:0007669"/>
    <property type="project" value="InterPro"/>
</dbReference>
<feature type="domain" description="Autophagy-related protein 13 N-terminal" evidence="4">
    <location>
        <begin position="61"/>
        <end position="145"/>
    </location>
</feature>
<comment type="similarity">
    <text evidence="1 2">Belongs to the ATG13 family. Fungi subfamily.</text>
</comment>
<feature type="region of interest" description="Disordered" evidence="3">
    <location>
        <begin position="186"/>
        <end position="211"/>
    </location>
</feature>
<evidence type="ECO:0000256" key="2">
    <source>
        <dbReference type="RuleBase" id="RU361214"/>
    </source>
</evidence>
<dbReference type="EMBL" id="NESQ01000235">
    <property type="protein sequence ID" value="PUU75371.1"/>
    <property type="molecule type" value="Genomic_DNA"/>
</dbReference>
<protein>
    <recommendedName>
        <fullName evidence="2">Autophagy-related protein 13</fullName>
    </recommendedName>
</protein>
<dbReference type="AlphaFoldDB" id="A0A2T6ZIR2"/>